<feature type="domain" description="Acyl-CoA thioesterase-like N-terminal HotDog" evidence="4">
    <location>
        <begin position="33"/>
        <end position="109"/>
    </location>
</feature>
<dbReference type="EMBL" id="GG692396">
    <property type="protein sequence ID" value="EER34651.1"/>
    <property type="molecule type" value="Genomic_DNA"/>
</dbReference>
<dbReference type="InterPro" id="IPR025652">
    <property type="entry name" value="TesB_C"/>
</dbReference>
<dbReference type="Proteomes" id="UP000002037">
    <property type="component" value="Unassembled WGS sequence"/>
</dbReference>
<evidence type="ECO:0000313" key="6">
    <source>
        <dbReference type="Proteomes" id="UP000002037"/>
    </source>
</evidence>
<proteinExistence type="inferred from homology"/>
<dbReference type="AlphaFoldDB" id="C5M6N1"/>
<organism evidence="5 6">
    <name type="scientific">Candida tropicalis (strain ATCC MYA-3404 / T1)</name>
    <name type="common">Yeast</name>
    <dbReference type="NCBI Taxonomy" id="294747"/>
    <lineage>
        <taxon>Eukaryota</taxon>
        <taxon>Fungi</taxon>
        <taxon>Dikarya</taxon>
        <taxon>Ascomycota</taxon>
        <taxon>Saccharomycotina</taxon>
        <taxon>Pichiomycetes</taxon>
        <taxon>Debaryomycetaceae</taxon>
        <taxon>Candida/Lodderomyces clade</taxon>
        <taxon>Candida</taxon>
    </lineage>
</organism>
<dbReference type="InterPro" id="IPR042171">
    <property type="entry name" value="Acyl-CoA_hotdog"/>
</dbReference>
<dbReference type="VEuPathDB" id="FungiDB:CTRG_01512"/>
<dbReference type="OrthoDB" id="68328at2759"/>
<comment type="similarity">
    <text evidence="1">Belongs to the C/M/P thioester hydrolase family.</text>
</comment>
<dbReference type="GO" id="GO:0006637">
    <property type="term" value="P:acyl-CoA metabolic process"/>
    <property type="evidence" value="ECO:0007669"/>
    <property type="project" value="InterPro"/>
</dbReference>
<dbReference type="KEGG" id="ctp:CTRG_01512"/>
<dbReference type="GO" id="GO:0005782">
    <property type="term" value="C:peroxisomal matrix"/>
    <property type="evidence" value="ECO:0007669"/>
    <property type="project" value="TreeGrafter"/>
</dbReference>
<dbReference type="CDD" id="cd03445">
    <property type="entry name" value="Thioesterase_II_repeat2"/>
    <property type="match status" value="1"/>
</dbReference>
<gene>
    <name evidence="5" type="ORF">CTRG_01512</name>
</gene>
<dbReference type="Pfam" id="PF13622">
    <property type="entry name" value="4HBT_3"/>
    <property type="match status" value="1"/>
</dbReference>
<keyword evidence="6" id="KW-1185">Reference proteome</keyword>
<dbReference type="Gene3D" id="2.40.160.210">
    <property type="entry name" value="Acyl-CoA thioesterase, double hotdog domain"/>
    <property type="match status" value="1"/>
</dbReference>
<dbReference type="GeneID" id="8300726"/>
<dbReference type="InterPro" id="IPR003703">
    <property type="entry name" value="Acyl_CoA_thio"/>
</dbReference>
<dbReference type="PANTHER" id="PTHR11066">
    <property type="entry name" value="ACYL-COA THIOESTERASE"/>
    <property type="match status" value="1"/>
</dbReference>
<dbReference type="RefSeq" id="XP_002547206.1">
    <property type="nucleotide sequence ID" value="XM_002547160.1"/>
</dbReference>
<evidence type="ECO:0008006" key="7">
    <source>
        <dbReference type="Google" id="ProtNLM"/>
    </source>
</evidence>
<evidence type="ECO:0000259" key="3">
    <source>
        <dbReference type="Pfam" id="PF02551"/>
    </source>
</evidence>
<dbReference type="CDD" id="cd03444">
    <property type="entry name" value="Thioesterase_II_repeat1"/>
    <property type="match status" value="1"/>
</dbReference>
<dbReference type="HOGENOM" id="CLU_032690_2_1_1"/>
<evidence type="ECO:0000313" key="5">
    <source>
        <dbReference type="EMBL" id="EER34651.1"/>
    </source>
</evidence>
<dbReference type="eggNOG" id="KOG3016">
    <property type="taxonomic scope" value="Eukaryota"/>
</dbReference>
<dbReference type="PANTHER" id="PTHR11066:SF34">
    <property type="entry name" value="ACYL-COENZYME A THIOESTERASE 8"/>
    <property type="match status" value="1"/>
</dbReference>
<sequence>MSHLTVEEVYGVKKIAKNKYIGNRPLNKPTPRTRGVYGGNFCAQAVLVGIESAPVGYTPHSIHSYFIRGGDPDIPVEWEVEIISNGKSFSNRIVKGIQHGNVVYVAAVSLTKRNSAGSKDDFTYDTPPDETVKTYSNAELDTYYQSSLFIEVKNYPKQLHSHQISYSVKWGETNDAWKNVSQPYQFVGLAAISDVLDLGQILRNLDIHLDPKFNVSLDHTVFFHGTDFDITKWSTTTIRLSKLAHGRALIEGEVYSDTGRHIASIVQERLFIAEAPKL</sequence>
<dbReference type="GO" id="GO:0047617">
    <property type="term" value="F:fatty acyl-CoA hydrolase activity"/>
    <property type="evidence" value="ECO:0007669"/>
    <property type="project" value="InterPro"/>
</dbReference>
<dbReference type="SUPFAM" id="SSF54637">
    <property type="entry name" value="Thioesterase/thiol ester dehydrase-isomerase"/>
    <property type="match status" value="2"/>
</dbReference>
<protein>
    <recommendedName>
        <fullName evidence="7">Acyl-CoA thioesterase II</fullName>
    </recommendedName>
</protein>
<dbReference type="GO" id="GO:0009062">
    <property type="term" value="P:fatty acid catabolic process"/>
    <property type="evidence" value="ECO:0007669"/>
    <property type="project" value="TreeGrafter"/>
</dbReference>
<dbReference type="InterPro" id="IPR029069">
    <property type="entry name" value="HotDog_dom_sf"/>
</dbReference>
<evidence type="ECO:0000256" key="1">
    <source>
        <dbReference type="ARBA" id="ARBA00006538"/>
    </source>
</evidence>
<reference evidence="5 6" key="1">
    <citation type="journal article" date="2009" name="Nature">
        <title>Evolution of pathogenicity and sexual reproduction in eight Candida genomes.</title>
        <authorList>
            <person name="Butler G."/>
            <person name="Rasmussen M.D."/>
            <person name="Lin M.F."/>
            <person name="Santos M.A."/>
            <person name="Sakthikumar S."/>
            <person name="Munro C.A."/>
            <person name="Rheinbay E."/>
            <person name="Grabherr M."/>
            <person name="Forche A."/>
            <person name="Reedy J.L."/>
            <person name="Agrafioti I."/>
            <person name="Arnaud M.B."/>
            <person name="Bates S."/>
            <person name="Brown A.J."/>
            <person name="Brunke S."/>
            <person name="Costanzo M.C."/>
            <person name="Fitzpatrick D.A."/>
            <person name="de Groot P.W."/>
            <person name="Harris D."/>
            <person name="Hoyer L.L."/>
            <person name="Hube B."/>
            <person name="Klis F.M."/>
            <person name="Kodira C."/>
            <person name="Lennard N."/>
            <person name="Logue M.E."/>
            <person name="Martin R."/>
            <person name="Neiman A.M."/>
            <person name="Nikolaou E."/>
            <person name="Quail M.A."/>
            <person name="Quinn J."/>
            <person name="Santos M.C."/>
            <person name="Schmitzberger F.F."/>
            <person name="Sherlock G."/>
            <person name="Shah P."/>
            <person name="Silverstein K.A."/>
            <person name="Skrzypek M.S."/>
            <person name="Soll D."/>
            <person name="Staggs R."/>
            <person name="Stansfield I."/>
            <person name="Stumpf M.P."/>
            <person name="Sudbery P.E."/>
            <person name="Srikantha T."/>
            <person name="Zeng Q."/>
            <person name="Berman J."/>
            <person name="Berriman M."/>
            <person name="Heitman J."/>
            <person name="Gow N.A."/>
            <person name="Lorenz M.C."/>
            <person name="Birren B.W."/>
            <person name="Kellis M."/>
            <person name="Cuomo C.A."/>
        </authorList>
    </citation>
    <scope>NUCLEOTIDE SEQUENCE [LARGE SCALE GENOMIC DNA]</scope>
    <source>
        <strain evidence="6">ATCC MYA-3404 / T1</strain>
    </source>
</reference>
<name>C5M6N1_CANTT</name>
<feature type="domain" description="Acyl-CoA thioesterase 2 C-terminal" evidence="3">
    <location>
        <begin position="184"/>
        <end position="268"/>
    </location>
</feature>
<accession>C5M6N1</accession>
<evidence type="ECO:0000256" key="2">
    <source>
        <dbReference type="ARBA" id="ARBA00022801"/>
    </source>
</evidence>
<dbReference type="InterPro" id="IPR049449">
    <property type="entry name" value="TesB_ACOT8-like_N"/>
</dbReference>
<keyword evidence="2" id="KW-0378">Hydrolase</keyword>
<dbReference type="Pfam" id="PF02551">
    <property type="entry name" value="Acyl_CoA_thio"/>
    <property type="match status" value="1"/>
</dbReference>
<evidence type="ECO:0000259" key="4">
    <source>
        <dbReference type="Pfam" id="PF13622"/>
    </source>
</evidence>
<dbReference type="STRING" id="294747.C5M6N1"/>